<dbReference type="SMART" id="SM00220">
    <property type="entry name" value="S_TKc"/>
    <property type="match status" value="1"/>
</dbReference>
<protein>
    <submittedName>
        <fullName evidence="8">Tetratricopeptide repeat protein</fullName>
    </submittedName>
</protein>
<feature type="region of interest" description="Disordered" evidence="6">
    <location>
        <begin position="396"/>
        <end position="418"/>
    </location>
</feature>
<dbReference type="SUPFAM" id="SSF48452">
    <property type="entry name" value="TPR-like"/>
    <property type="match status" value="1"/>
</dbReference>
<feature type="repeat" description="TPR" evidence="5">
    <location>
        <begin position="1058"/>
        <end position="1091"/>
    </location>
</feature>
<keyword evidence="4" id="KW-0067">ATP-binding</keyword>
<reference evidence="8 9" key="1">
    <citation type="submission" date="2019-06" db="EMBL/GenBank/DDBJ databases">
        <title>Persicimonas caeni gen. nov., sp. nov., a predatory bacterium isolated from solar saltern.</title>
        <authorList>
            <person name="Wang S."/>
        </authorList>
    </citation>
    <scope>NUCLEOTIDE SEQUENCE [LARGE SCALE GENOMIC DNA]</scope>
    <source>
        <strain evidence="8 9">YN101</strain>
    </source>
</reference>
<keyword evidence="2" id="KW-0547">Nucleotide-binding</keyword>
<evidence type="ECO:0000259" key="7">
    <source>
        <dbReference type="PROSITE" id="PS50011"/>
    </source>
</evidence>
<dbReference type="GO" id="GO:0005524">
    <property type="term" value="F:ATP binding"/>
    <property type="evidence" value="ECO:0007669"/>
    <property type="project" value="UniProtKB-KW"/>
</dbReference>
<keyword evidence="1" id="KW-0808">Transferase</keyword>
<dbReference type="AlphaFoldDB" id="A0A4Y6PVE0"/>
<dbReference type="SMART" id="SM00028">
    <property type="entry name" value="TPR"/>
    <property type="match status" value="3"/>
</dbReference>
<dbReference type="Pfam" id="PF13191">
    <property type="entry name" value="AAA_16"/>
    <property type="match status" value="1"/>
</dbReference>
<evidence type="ECO:0000256" key="1">
    <source>
        <dbReference type="ARBA" id="ARBA00022679"/>
    </source>
</evidence>
<dbReference type="PROSITE" id="PS00108">
    <property type="entry name" value="PROTEIN_KINASE_ST"/>
    <property type="match status" value="1"/>
</dbReference>
<keyword evidence="5" id="KW-0802">TPR repeat</keyword>
<dbReference type="Pfam" id="PF13424">
    <property type="entry name" value="TPR_12"/>
    <property type="match status" value="1"/>
</dbReference>
<dbReference type="Gene3D" id="3.40.50.300">
    <property type="entry name" value="P-loop containing nucleotide triphosphate hydrolases"/>
    <property type="match status" value="1"/>
</dbReference>
<organism evidence="8 9">
    <name type="scientific">Persicimonas caeni</name>
    <dbReference type="NCBI Taxonomy" id="2292766"/>
    <lineage>
        <taxon>Bacteria</taxon>
        <taxon>Deltaproteobacteria</taxon>
        <taxon>Bradymonadales</taxon>
        <taxon>Bradymonadaceae</taxon>
        <taxon>Persicimonas</taxon>
    </lineage>
</organism>
<evidence type="ECO:0000256" key="6">
    <source>
        <dbReference type="SAM" id="MobiDB-lite"/>
    </source>
</evidence>
<dbReference type="CDD" id="cd14014">
    <property type="entry name" value="STKc_PknB_like"/>
    <property type="match status" value="1"/>
</dbReference>
<dbReference type="InterPro" id="IPR019734">
    <property type="entry name" value="TPR_rpt"/>
</dbReference>
<evidence type="ECO:0000256" key="4">
    <source>
        <dbReference type="ARBA" id="ARBA00022840"/>
    </source>
</evidence>
<evidence type="ECO:0000256" key="5">
    <source>
        <dbReference type="PROSITE-ProRule" id="PRU00339"/>
    </source>
</evidence>
<accession>A0A5B8YAT8</accession>
<dbReference type="InterPro" id="IPR041664">
    <property type="entry name" value="AAA_16"/>
</dbReference>
<dbReference type="InterPro" id="IPR000719">
    <property type="entry name" value="Prot_kinase_dom"/>
</dbReference>
<dbReference type="InterPro" id="IPR027417">
    <property type="entry name" value="P-loop_NTPase"/>
</dbReference>
<evidence type="ECO:0000313" key="8">
    <source>
        <dbReference type="EMBL" id="QDG52311.1"/>
    </source>
</evidence>
<gene>
    <name evidence="8" type="ORF">FIV42_16670</name>
</gene>
<dbReference type="OrthoDB" id="5524837at2"/>
<dbReference type="Gene3D" id="1.25.40.10">
    <property type="entry name" value="Tetratricopeptide repeat domain"/>
    <property type="match status" value="1"/>
</dbReference>
<dbReference type="EMBL" id="CP041186">
    <property type="protein sequence ID" value="QDG52311.1"/>
    <property type="molecule type" value="Genomic_DNA"/>
</dbReference>
<dbReference type="Proteomes" id="UP000315995">
    <property type="component" value="Chromosome"/>
</dbReference>
<dbReference type="Gene3D" id="1.10.510.10">
    <property type="entry name" value="Transferase(Phosphotransferase) domain 1"/>
    <property type="match status" value="1"/>
</dbReference>
<evidence type="ECO:0000256" key="2">
    <source>
        <dbReference type="ARBA" id="ARBA00022741"/>
    </source>
</evidence>
<dbReference type="PANTHER" id="PTHR43289">
    <property type="entry name" value="MITOGEN-ACTIVATED PROTEIN KINASE KINASE KINASE 20-RELATED"/>
    <property type="match status" value="1"/>
</dbReference>
<proteinExistence type="predicted"/>
<dbReference type="Gene3D" id="3.30.200.20">
    <property type="entry name" value="Phosphorylase Kinase, domain 1"/>
    <property type="match status" value="1"/>
</dbReference>
<feature type="domain" description="Protein kinase" evidence="7">
    <location>
        <begin position="80"/>
        <end position="351"/>
    </location>
</feature>
<sequence>MGHRPDGLPRLGRSGMRYSYWERDACRTHSVGDESRFSLQFASVFSMTRDSRSISLFCAMEVRALMKPQEVIDSVTLGPFDVHERLAQGAMGVVFAGEHRRQQVPVAIKVINRPDELDARLRRGFRREVQAAAGLNHPGIVMIFDYGEVDPHDSAAGAAELSAGTPYYVMELTRRGTLRELVGQVRWTQLEAILLTLLDALAHAHAAGVIHRDLKPDNILLGTWGSRLIPKLADFGLSRAFDGDASSSRLVGSPRYMAPEQIDRPWHTHGPWSDLYALGCVAFELISGRSLFDGMNVRVLYQKKSGVCPRRLEETMDVPAGFQAWLDRMLAPAPADRFATAADAARALARLDLSTFDASADAQGLPAKTRGVASLTPVLEPILQTDELQQTGELLSTDKTASPPAGLPDRWPTSASTPRSMRFVGAGLGLYGLRSVPIVGRERELQRLWDELCAVTRSGKTSTLVLRGNQGCGKTRLVQEFTRRLEELGVAEVLRAAFGVENGPGEGLGDMLARHLRIVETDAQATYSAVQQALGPEVDPALPDWEVIAHLARSDLKGARTQQQAPVADPNQYYAAMRRYLRRLASKRPVVVWLDDAQWGIDGLEFVRFAQQAHPDDLGPVLFVVVATDDLLAEQPDASQMLDEVCGGPRTSTLAVEPLGQREHTRLVRKLLLLDDALVHEVVERTAGNPLFAVELVGEWIERGVLEVAEQGFVLADGVVPTMPDHLHEVCVHKVDAVLESCGPDARHALELAAALGAKVDRREWHAVCEQAKLQVDRSLVHEFVARRFARHTDAGWEFCHALVRQSIERASREAGRWQHCRRRCADMLERLYEDFSPRQSGRFGLYAMGAGEYERAVEPLWQGARAHRHLGEYSAANQLAARLMDCFEAMGLPDDDVRWGKLDVFRARLSLNERRVTQACAWAVRARDAAKRHGWTGIKAQALAYLGLASQWMGESDASALLLDGYALIRDGADCGGAGGAMTALAQGLSRVNEAQKVNWLLDRELEMIGPDDPQWIRSSNFYMRARLAFFQKDFQDGLAHCQRALTLAARHPRSEAQILELLSELYRRLGELERAEAMYEECLRFQEATGSPAGITHLNLALLKFERGGYEESEAHFLISAEMFEARGRAFFEIIARAGVLACAAARGWWGVVGEYIEPLATFLDRTDAADEDLANLLERTADALRNGSQCEHAVEVYALAAEQWRRLGDCERAEASSAKRQQVSDAVSA</sequence>
<keyword evidence="3" id="KW-0418">Kinase</keyword>
<dbReference type="InterPro" id="IPR011990">
    <property type="entry name" value="TPR-like_helical_dom_sf"/>
</dbReference>
<evidence type="ECO:0000256" key="3">
    <source>
        <dbReference type="ARBA" id="ARBA00022777"/>
    </source>
</evidence>
<keyword evidence="9" id="KW-1185">Reference proteome</keyword>
<dbReference type="SUPFAM" id="SSF52540">
    <property type="entry name" value="P-loop containing nucleoside triphosphate hydrolases"/>
    <property type="match status" value="1"/>
</dbReference>
<dbReference type="PROSITE" id="PS50011">
    <property type="entry name" value="PROTEIN_KINASE_DOM"/>
    <property type="match status" value="1"/>
</dbReference>
<dbReference type="SUPFAM" id="SSF56112">
    <property type="entry name" value="Protein kinase-like (PK-like)"/>
    <property type="match status" value="1"/>
</dbReference>
<dbReference type="PANTHER" id="PTHR43289:SF6">
    <property type="entry name" value="SERINE_THREONINE-PROTEIN KINASE NEKL-3"/>
    <property type="match status" value="1"/>
</dbReference>
<dbReference type="GO" id="GO:0004674">
    <property type="term" value="F:protein serine/threonine kinase activity"/>
    <property type="evidence" value="ECO:0007669"/>
    <property type="project" value="TreeGrafter"/>
</dbReference>
<dbReference type="InterPro" id="IPR008271">
    <property type="entry name" value="Ser/Thr_kinase_AS"/>
</dbReference>
<accession>A0A4Y6PVE0</accession>
<dbReference type="PROSITE" id="PS50005">
    <property type="entry name" value="TPR"/>
    <property type="match status" value="1"/>
</dbReference>
<evidence type="ECO:0000313" key="9">
    <source>
        <dbReference type="Proteomes" id="UP000315995"/>
    </source>
</evidence>
<dbReference type="InterPro" id="IPR011009">
    <property type="entry name" value="Kinase-like_dom_sf"/>
</dbReference>
<name>A0A4Y6PVE0_PERCE</name>
<dbReference type="Pfam" id="PF00069">
    <property type="entry name" value="Pkinase"/>
    <property type="match status" value="1"/>
</dbReference>